<accession>A0ABN7KBV0</accession>
<gene>
    <name evidence="1" type="ORF">LMG7974_01274</name>
</gene>
<evidence type="ECO:0000313" key="1">
    <source>
        <dbReference type="EMBL" id="CAD7288968.1"/>
    </source>
</evidence>
<sequence length="214" mass="25576">MQKQVLSIFISIITKEVKIRRIKLAKKYFKSNPEAAKDMLIYTLECSPKIAGICFSLGNFYHDLSRYDIKSCEAIAWLIFEKLKIKKPSLKRFERFDIYMYLAYERWVCGLYKEVVKMPNIDYKIFCFLASEITKWLKNEFIPSAMLREILKDFAYDDMVWQLVMCDVSWARLDDDFEMYDECFDCGPTWFAVNFCDDLYNTLSDIANQIYYNK</sequence>
<reference evidence="1 2" key="1">
    <citation type="submission" date="2020-11" db="EMBL/GenBank/DDBJ databases">
        <authorList>
            <person name="Peeters C."/>
        </authorList>
    </citation>
    <scope>NUCLEOTIDE SEQUENCE [LARGE SCALE GENOMIC DNA]</scope>
    <source>
        <strain evidence="1 2">LMG 7974</strain>
    </source>
</reference>
<dbReference type="EMBL" id="CAJHOF010000011">
    <property type="protein sequence ID" value="CAD7288968.1"/>
    <property type="molecule type" value="Genomic_DNA"/>
</dbReference>
<dbReference type="Proteomes" id="UP000789803">
    <property type="component" value="Unassembled WGS sequence"/>
</dbReference>
<organism evidence="1 2">
    <name type="scientific">Campylobacter majalis</name>
    <dbReference type="NCBI Taxonomy" id="2790656"/>
    <lineage>
        <taxon>Bacteria</taxon>
        <taxon>Pseudomonadati</taxon>
        <taxon>Campylobacterota</taxon>
        <taxon>Epsilonproteobacteria</taxon>
        <taxon>Campylobacterales</taxon>
        <taxon>Campylobacteraceae</taxon>
        <taxon>Campylobacter</taxon>
    </lineage>
</organism>
<comment type="caution">
    <text evidence="1">The sequence shown here is derived from an EMBL/GenBank/DDBJ whole genome shotgun (WGS) entry which is preliminary data.</text>
</comment>
<keyword evidence="2" id="KW-1185">Reference proteome</keyword>
<proteinExistence type="predicted"/>
<dbReference type="RefSeq" id="WP_229933067.1">
    <property type="nucleotide sequence ID" value="NZ_CAJHOF010000011.1"/>
</dbReference>
<protein>
    <submittedName>
        <fullName evidence="1">Uncharacterized protein</fullName>
    </submittedName>
</protein>
<name>A0ABN7KBV0_9BACT</name>
<evidence type="ECO:0000313" key="2">
    <source>
        <dbReference type="Proteomes" id="UP000789803"/>
    </source>
</evidence>